<dbReference type="InterPro" id="IPR025859">
    <property type="entry name" value="AurF/CmlI"/>
</dbReference>
<dbReference type="RefSeq" id="WP_163663461.1">
    <property type="nucleotide sequence ID" value="NZ_AP022565.1"/>
</dbReference>
<evidence type="ECO:0000313" key="3">
    <source>
        <dbReference type="Proteomes" id="UP000466906"/>
    </source>
</evidence>
<dbReference type="Gene3D" id="1.10.620.20">
    <property type="entry name" value="Ribonucleotide Reductase, subunit A"/>
    <property type="match status" value="1"/>
</dbReference>
<accession>A0A6N4UTH8</accession>
<gene>
    <name evidence="2" type="ORF">MALV_19460</name>
</gene>
<keyword evidence="1" id="KW-0812">Transmembrane</keyword>
<feature type="transmembrane region" description="Helical" evidence="1">
    <location>
        <begin position="398"/>
        <end position="428"/>
    </location>
</feature>
<keyword evidence="1" id="KW-0472">Membrane</keyword>
<dbReference type="Pfam" id="PF11583">
    <property type="entry name" value="AurF"/>
    <property type="match status" value="1"/>
</dbReference>
<evidence type="ECO:0000256" key="1">
    <source>
        <dbReference type="SAM" id="Phobius"/>
    </source>
</evidence>
<dbReference type="InterPro" id="IPR012348">
    <property type="entry name" value="RNR-like"/>
</dbReference>
<name>A0A6N4UTH8_9MYCO</name>
<proteinExistence type="predicted"/>
<keyword evidence="1" id="KW-1133">Transmembrane helix</keyword>
<evidence type="ECO:0000313" key="2">
    <source>
        <dbReference type="EMBL" id="BBX26821.1"/>
    </source>
</evidence>
<dbReference type="AlphaFoldDB" id="A0A6N4UTH8"/>
<feature type="transmembrane region" description="Helical" evidence="1">
    <location>
        <begin position="333"/>
        <end position="354"/>
    </location>
</feature>
<evidence type="ECO:0008006" key="4">
    <source>
        <dbReference type="Google" id="ProtNLM"/>
    </source>
</evidence>
<keyword evidence="3" id="KW-1185">Reference proteome</keyword>
<organism evidence="2 3">
    <name type="scientific">Mycolicibacterium alvei</name>
    <dbReference type="NCBI Taxonomy" id="67081"/>
    <lineage>
        <taxon>Bacteria</taxon>
        <taxon>Bacillati</taxon>
        <taxon>Actinomycetota</taxon>
        <taxon>Actinomycetes</taxon>
        <taxon>Mycobacteriales</taxon>
        <taxon>Mycobacteriaceae</taxon>
        <taxon>Mycolicibacterium</taxon>
    </lineage>
</organism>
<protein>
    <recommendedName>
        <fullName evidence="4">Aminobenzoate oxygenase</fullName>
    </recommendedName>
</protein>
<dbReference type="KEGG" id="malv:MALV_19460"/>
<sequence>MTTVSDADGTPEDLYFDRVEALSRATVRRRFDPHVDIDWDAPENALEDDDPRWQLDPESAPLAATDWYAQQPLQRRIDMGRWVTANTLKVTLQFEMMLIRGVVHYAGKLPNRSPVFQYLLHELIDECNHIQMFQEFVNRTGEDVPGMRRGSRVIGPILGFIGGYANIIHFIGVLCGEQPLHFQQTLQHRGAAHVPPLLNKITYIHLAEEARHISFADDILAQRIKTVTRLKRAWYAILFPFFLRWLIGEMMGPPRTFARQFGVPRQVFKAAFWRSAQSRQMMAESAADVRRVAEDLGLRTAWSRWIWRMLGIEGRLPRYRGEPDRGSAMARVAGLRTALTLRLTGVAVMASVALLVAPDGLKIIACAAAGAGVWAGYHALRERRGGIKGNQPFEWPRFFVWVAVCVAMIPAGGLIGLALVVFMILALAEFMPTV</sequence>
<dbReference type="Proteomes" id="UP000466906">
    <property type="component" value="Chromosome"/>
</dbReference>
<dbReference type="GO" id="GO:0016491">
    <property type="term" value="F:oxidoreductase activity"/>
    <property type="evidence" value="ECO:0007669"/>
    <property type="project" value="InterPro"/>
</dbReference>
<feature type="transmembrane region" description="Helical" evidence="1">
    <location>
        <begin position="360"/>
        <end position="377"/>
    </location>
</feature>
<reference evidence="2 3" key="1">
    <citation type="journal article" date="2019" name="Emerg. Microbes Infect.">
        <title>Comprehensive subspecies identification of 175 nontuberculous mycobacteria species based on 7547 genomic profiles.</title>
        <authorList>
            <person name="Matsumoto Y."/>
            <person name="Kinjo T."/>
            <person name="Motooka D."/>
            <person name="Nabeya D."/>
            <person name="Jung N."/>
            <person name="Uechi K."/>
            <person name="Horii T."/>
            <person name="Iida T."/>
            <person name="Fujita J."/>
            <person name="Nakamura S."/>
        </authorList>
    </citation>
    <scope>NUCLEOTIDE SEQUENCE [LARGE SCALE GENOMIC DNA]</scope>
    <source>
        <strain evidence="2 3">JCM 12272</strain>
    </source>
</reference>
<dbReference type="EMBL" id="AP022565">
    <property type="protein sequence ID" value="BBX26821.1"/>
    <property type="molecule type" value="Genomic_DNA"/>
</dbReference>